<dbReference type="AlphaFoldDB" id="A0A2C6KHV7"/>
<organism evidence="2 3">
    <name type="scientific">Cystoisospora suis</name>
    <dbReference type="NCBI Taxonomy" id="483139"/>
    <lineage>
        <taxon>Eukaryota</taxon>
        <taxon>Sar</taxon>
        <taxon>Alveolata</taxon>
        <taxon>Apicomplexa</taxon>
        <taxon>Conoidasida</taxon>
        <taxon>Coccidia</taxon>
        <taxon>Eucoccidiorida</taxon>
        <taxon>Eimeriorina</taxon>
        <taxon>Sarcocystidae</taxon>
        <taxon>Cystoisospora</taxon>
    </lineage>
</organism>
<dbReference type="VEuPathDB" id="ToxoDB:CSUI_010102"/>
<dbReference type="RefSeq" id="XP_067917817.1">
    <property type="nucleotide sequence ID" value="XM_068070207.1"/>
</dbReference>
<evidence type="ECO:0000313" key="2">
    <source>
        <dbReference type="EMBL" id="PHJ16085.1"/>
    </source>
</evidence>
<proteinExistence type="predicted"/>
<evidence type="ECO:0000313" key="3">
    <source>
        <dbReference type="Proteomes" id="UP000221165"/>
    </source>
</evidence>
<evidence type="ECO:0000259" key="1">
    <source>
        <dbReference type="Pfam" id="PF00481"/>
    </source>
</evidence>
<dbReference type="SUPFAM" id="SSF81606">
    <property type="entry name" value="PP2C-like"/>
    <property type="match status" value="1"/>
</dbReference>
<reference evidence="2 3" key="1">
    <citation type="journal article" date="2017" name="Int. J. Parasitol.">
        <title>The genome of the protozoan parasite Cystoisospora suis and a reverse vaccinology approach to identify vaccine candidates.</title>
        <authorList>
            <person name="Palmieri N."/>
            <person name="Shrestha A."/>
            <person name="Ruttkowski B."/>
            <person name="Beck T."/>
            <person name="Vogl C."/>
            <person name="Tomley F."/>
            <person name="Blake D.P."/>
            <person name="Joachim A."/>
        </authorList>
    </citation>
    <scope>NUCLEOTIDE SEQUENCE [LARGE SCALE GENOMIC DNA]</scope>
    <source>
        <strain evidence="2 3">Wien I</strain>
    </source>
</reference>
<dbReference type="GeneID" id="94433418"/>
<comment type="caution">
    <text evidence="2">The sequence shown here is derived from an EMBL/GenBank/DDBJ whole genome shotgun (WGS) entry which is preliminary data.</text>
</comment>
<name>A0A2C6KHV7_9APIC</name>
<dbReference type="InterPro" id="IPR036457">
    <property type="entry name" value="PPM-type-like_dom_sf"/>
</dbReference>
<dbReference type="InterPro" id="IPR001932">
    <property type="entry name" value="PPM-type_phosphatase-like_dom"/>
</dbReference>
<dbReference type="Pfam" id="PF00481">
    <property type="entry name" value="PP2C"/>
    <property type="match status" value="1"/>
</dbReference>
<feature type="non-terminal residue" evidence="2">
    <location>
        <position position="1"/>
    </location>
</feature>
<protein>
    <submittedName>
        <fullName evidence="2">Protein phosphatase 2c domain-containing protein</fullName>
    </submittedName>
</protein>
<sequence>VLNVEGVWRVVLLDKATGRMYGLATSRALGDRRMKSPRKLVTSHPTVHIYNVNFDQDLFLVRS</sequence>
<feature type="domain" description="PPM-type phosphatase" evidence="1">
    <location>
        <begin position="17"/>
        <end position="61"/>
    </location>
</feature>
<dbReference type="Gene3D" id="3.60.40.10">
    <property type="entry name" value="PPM-type phosphatase domain"/>
    <property type="match status" value="1"/>
</dbReference>
<dbReference type="OrthoDB" id="10264738at2759"/>
<keyword evidence="3" id="KW-1185">Reference proteome</keyword>
<dbReference type="EMBL" id="MIGC01006654">
    <property type="protein sequence ID" value="PHJ16085.1"/>
    <property type="molecule type" value="Genomic_DNA"/>
</dbReference>
<accession>A0A2C6KHV7</accession>
<dbReference type="Proteomes" id="UP000221165">
    <property type="component" value="Unassembled WGS sequence"/>
</dbReference>
<gene>
    <name evidence="2" type="ORF">CSUI_010102</name>
</gene>